<reference evidence="3" key="1">
    <citation type="submission" date="2018-03" db="EMBL/GenBank/DDBJ databases">
        <title>Genomic analysis of the strain SH-1 isolated from shrimp intestine.</title>
        <authorList>
            <person name="Kim Y.-S."/>
            <person name="Kim S.-E."/>
            <person name="Kim K.-H."/>
        </authorList>
    </citation>
    <scope>NUCLEOTIDE SEQUENCE [LARGE SCALE GENOMIC DNA]</scope>
    <source>
        <strain evidence="3">SH-1</strain>
    </source>
</reference>
<proteinExistence type="predicted"/>
<dbReference type="EMBL" id="CP027665">
    <property type="protein sequence ID" value="AVO39703.1"/>
    <property type="molecule type" value="Genomic_DNA"/>
</dbReference>
<evidence type="ECO:0000256" key="1">
    <source>
        <dbReference type="SAM" id="Phobius"/>
    </source>
</evidence>
<dbReference type="KEGG" id="thas:C6Y53_07875"/>
<sequence length="180" mass="19477">MDSAAPLTRLWLMRAAYFGLVLVILFFHLLPLDTVPRRIAPPDLFEALTFAWVLRRPDYVPPLSIAAAMLLADLLLQRPPGLTALAVLLGAEFLRARGPGMRDTGFLFEWLVVALVMLAIPVLTRVVMGLSLTVQSPLSLVLSRAGFTILAYPLVVAASQALLGVRRPAPGSGEQVGLRA</sequence>
<dbReference type="Proteomes" id="UP000237655">
    <property type="component" value="Chromosome"/>
</dbReference>
<feature type="transmembrane region" description="Helical" evidence="1">
    <location>
        <begin position="144"/>
        <end position="165"/>
    </location>
</feature>
<dbReference type="AlphaFoldDB" id="A0A2S0MVJ2"/>
<keyword evidence="1" id="KW-0472">Membrane</keyword>
<feature type="transmembrane region" description="Helical" evidence="1">
    <location>
        <begin position="105"/>
        <end position="124"/>
    </location>
</feature>
<organism evidence="2 3">
    <name type="scientific">Pukyongiella litopenaei</name>
    <dbReference type="NCBI Taxonomy" id="2605946"/>
    <lineage>
        <taxon>Bacteria</taxon>
        <taxon>Pseudomonadati</taxon>
        <taxon>Pseudomonadota</taxon>
        <taxon>Alphaproteobacteria</taxon>
        <taxon>Rhodobacterales</taxon>
        <taxon>Paracoccaceae</taxon>
        <taxon>Pukyongiella</taxon>
    </lineage>
</organism>
<evidence type="ECO:0000313" key="2">
    <source>
        <dbReference type="EMBL" id="AVO39703.1"/>
    </source>
</evidence>
<accession>A0A2S0MVJ2</accession>
<evidence type="ECO:0000313" key="3">
    <source>
        <dbReference type="Proteomes" id="UP000237655"/>
    </source>
</evidence>
<name>A0A2S0MVJ2_9RHOB</name>
<keyword evidence="1" id="KW-1133">Transmembrane helix</keyword>
<feature type="transmembrane region" description="Helical" evidence="1">
    <location>
        <begin position="12"/>
        <end position="30"/>
    </location>
</feature>
<gene>
    <name evidence="2" type="ORF">C6Y53_07875</name>
</gene>
<dbReference type="RefSeq" id="WP_106474007.1">
    <property type="nucleotide sequence ID" value="NZ_CP027665.1"/>
</dbReference>
<protein>
    <submittedName>
        <fullName evidence="2">Rod shape-determining protein MreD</fullName>
    </submittedName>
</protein>
<keyword evidence="1" id="KW-0812">Transmembrane</keyword>
<keyword evidence="3" id="KW-1185">Reference proteome</keyword>